<comment type="caution">
    <text evidence="6">The sequence shown here is derived from an EMBL/GenBank/DDBJ whole genome shotgun (WGS) entry which is preliminary data.</text>
</comment>
<dbReference type="Proteomes" id="UP000381693">
    <property type="component" value="Unassembled WGS sequence"/>
</dbReference>
<evidence type="ECO:0000256" key="3">
    <source>
        <dbReference type="PIRSR" id="PIRSR600223-1"/>
    </source>
</evidence>
<gene>
    <name evidence="6" type="primary">sipP</name>
    <name evidence="6" type="ORF">MAMC_02199</name>
</gene>
<dbReference type="GO" id="GO:0006465">
    <property type="term" value="P:signal peptide processing"/>
    <property type="evidence" value="ECO:0007669"/>
    <property type="project" value="InterPro"/>
</dbReference>
<keyword evidence="4 6" id="KW-0378">Hydrolase</keyword>
<evidence type="ECO:0000313" key="7">
    <source>
        <dbReference type="Proteomes" id="UP000381693"/>
    </source>
</evidence>
<feature type="active site" evidence="3">
    <location>
        <position position="273"/>
    </location>
</feature>
<keyword evidence="4" id="KW-0645">Protease</keyword>
<keyword evidence="7" id="KW-1185">Reference proteome</keyword>
<accession>A0A5E6MH91</accession>
<comment type="similarity">
    <text evidence="1 4">Belongs to the peptidase S26 family.</text>
</comment>
<evidence type="ECO:0000259" key="5">
    <source>
        <dbReference type="Pfam" id="PF10502"/>
    </source>
</evidence>
<dbReference type="InterPro" id="IPR000223">
    <property type="entry name" value="Pept_S26A_signal_pept_1"/>
</dbReference>
<evidence type="ECO:0000256" key="1">
    <source>
        <dbReference type="ARBA" id="ARBA00009370"/>
    </source>
</evidence>
<dbReference type="CDD" id="cd06530">
    <property type="entry name" value="S26_SPase_I"/>
    <property type="match status" value="1"/>
</dbReference>
<evidence type="ECO:0000256" key="2">
    <source>
        <dbReference type="ARBA" id="ARBA00019232"/>
    </source>
</evidence>
<name>A0A5E6MH91_9BACT</name>
<dbReference type="AlphaFoldDB" id="A0A5E6MH91"/>
<protein>
    <recommendedName>
        <fullName evidence="2 4">Signal peptidase I</fullName>
        <ecNumber evidence="4">3.4.21.89</ecNumber>
    </recommendedName>
</protein>
<dbReference type="EMBL" id="CABFUZ020000259">
    <property type="protein sequence ID" value="VVM08483.1"/>
    <property type="molecule type" value="Genomic_DNA"/>
</dbReference>
<comment type="subcellular location">
    <subcellularLocation>
        <location evidence="4">Membrane</location>
        <topology evidence="4">Single-pass type II membrane protein</topology>
    </subcellularLocation>
</comment>
<evidence type="ECO:0000256" key="4">
    <source>
        <dbReference type="RuleBase" id="RU362042"/>
    </source>
</evidence>
<dbReference type="Gene3D" id="2.10.109.10">
    <property type="entry name" value="Umud Fragment, subunit A"/>
    <property type="match status" value="1"/>
</dbReference>
<comment type="catalytic activity">
    <reaction evidence="4">
        <text>Cleavage of hydrophobic, N-terminal signal or leader sequences from secreted and periplasmic proteins.</text>
        <dbReference type="EC" id="3.4.21.89"/>
    </reaction>
</comment>
<dbReference type="SUPFAM" id="SSF51306">
    <property type="entry name" value="LexA/Signal peptidase"/>
    <property type="match status" value="1"/>
</dbReference>
<feature type="active site" evidence="3">
    <location>
        <position position="122"/>
    </location>
</feature>
<evidence type="ECO:0000313" key="6">
    <source>
        <dbReference type="EMBL" id="VVM08483.1"/>
    </source>
</evidence>
<dbReference type="GO" id="GO:0016020">
    <property type="term" value="C:membrane"/>
    <property type="evidence" value="ECO:0007669"/>
    <property type="project" value="UniProtKB-SubCell"/>
</dbReference>
<dbReference type="NCBIfam" id="TIGR02227">
    <property type="entry name" value="sigpep_I_bact"/>
    <property type="match status" value="1"/>
</dbReference>
<dbReference type="PANTHER" id="PTHR43390">
    <property type="entry name" value="SIGNAL PEPTIDASE I"/>
    <property type="match status" value="1"/>
</dbReference>
<dbReference type="GO" id="GO:0004252">
    <property type="term" value="F:serine-type endopeptidase activity"/>
    <property type="evidence" value="ECO:0007669"/>
    <property type="project" value="InterPro"/>
</dbReference>
<dbReference type="PANTHER" id="PTHR43390:SF1">
    <property type="entry name" value="CHLOROPLAST PROCESSING PEPTIDASE"/>
    <property type="match status" value="1"/>
</dbReference>
<feature type="domain" description="Peptidase S26" evidence="5">
    <location>
        <begin position="92"/>
        <end position="128"/>
    </location>
</feature>
<reference evidence="6" key="1">
    <citation type="submission" date="2019-09" db="EMBL/GenBank/DDBJ databases">
        <authorList>
            <person name="Cremers G."/>
        </authorList>
    </citation>
    <scope>NUCLEOTIDE SEQUENCE [LARGE SCALE GENOMIC DNA]</scope>
    <source>
        <strain evidence="6">3B</strain>
    </source>
</reference>
<dbReference type="GO" id="GO:0009003">
    <property type="term" value="F:signal peptidase activity"/>
    <property type="evidence" value="ECO:0007669"/>
    <property type="project" value="UniProtKB-EC"/>
</dbReference>
<dbReference type="InterPro" id="IPR036286">
    <property type="entry name" value="LexA/Signal_pep-like_sf"/>
</dbReference>
<sequence length="382" mass="43231">MRSAPSSLSNRRESRRHRRELEHLRKAIRRLRIRQKDLLSPESQQEAEAFEKNVASYLAAPESTGTTAPLLLDQGEKLAARLFPPKRWAGLRENVEIFLVAIAAALAIRAYFLQPFKIPTDSMKPTLYGIQTVARVEPPPAAPIRLFHLLLFGRQYHYLRLAHDASLTDLVPGKFLVEYTDLLFDDGEKQRVWVPAPALVYKVGLRPGLFFRAGEPVFNFMTVAGDQVLVNKAVYNFHPPRRGEVFVFRTAGIEGIESTLRDHGMEGSLFYIKRCVGVPGDRLRIDPPFLRINGSTTPPNAAMARVEAARNGYHGYVILPGQQYLLSPEEEVVVPKDGYWAMGDNSPDSQDSRFWGPVPRNDLVGTGLFVYWPFSPRWGWIH</sequence>
<dbReference type="PRINTS" id="PR00727">
    <property type="entry name" value="LEADERPTASE"/>
</dbReference>
<dbReference type="Pfam" id="PF10502">
    <property type="entry name" value="Peptidase_S26"/>
    <property type="match status" value="2"/>
</dbReference>
<dbReference type="InterPro" id="IPR019533">
    <property type="entry name" value="Peptidase_S26"/>
</dbReference>
<proteinExistence type="inferred from homology"/>
<dbReference type="EC" id="3.4.21.89" evidence="4"/>
<organism evidence="6 7">
    <name type="scientific">Methylacidimicrobium cyclopophantes</name>
    <dbReference type="NCBI Taxonomy" id="1041766"/>
    <lineage>
        <taxon>Bacteria</taxon>
        <taxon>Pseudomonadati</taxon>
        <taxon>Verrucomicrobiota</taxon>
        <taxon>Methylacidimicrobium</taxon>
    </lineage>
</organism>
<feature type="domain" description="Peptidase S26" evidence="5">
    <location>
        <begin position="224"/>
        <end position="372"/>
    </location>
</feature>
<dbReference type="OrthoDB" id="9802919at2"/>